<evidence type="ECO:0000259" key="6">
    <source>
        <dbReference type="PROSITE" id="PS50811"/>
    </source>
</evidence>
<keyword evidence="2" id="KW-0805">Transcription regulation</keyword>
<evidence type="ECO:0000313" key="7">
    <source>
        <dbReference type="EMBL" id="MBA0697714.1"/>
    </source>
</evidence>
<dbReference type="GO" id="GO:0005634">
    <property type="term" value="C:nucleus"/>
    <property type="evidence" value="ECO:0007669"/>
    <property type="project" value="UniProtKB-SubCell"/>
</dbReference>
<dbReference type="InterPro" id="IPR044810">
    <property type="entry name" value="WRKY_plant"/>
</dbReference>
<feature type="domain" description="WRKY" evidence="6">
    <location>
        <begin position="101"/>
        <end position="120"/>
    </location>
</feature>
<organism evidence="7 8">
    <name type="scientific">Gossypium aridum</name>
    <name type="common">American cotton</name>
    <name type="synonym">Erioxylum aridum</name>
    <dbReference type="NCBI Taxonomy" id="34290"/>
    <lineage>
        <taxon>Eukaryota</taxon>
        <taxon>Viridiplantae</taxon>
        <taxon>Streptophyta</taxon>
        <taxon>Embryophyta</taxon>
        <taxon>Tracheophyta</taxon>
        <taxon>Spermatophyta</taxon>
        <taxon>Magnoliopsida</taxon>
        <taxon>eudicotyledons</taxon>
        <taxon>Gunneridae</taxon>
        <taxon>Pentapetalae</taxon>
        <taxon>rosids</taxon>
        <taxon>malvids</taxon>
        <taxon>Malvales</taxon>
        <taxon>Malvaceae</taxon>
        <taxon>Malvoideae</taxon>
        <taxon>Gossypium</taxon>
    </lineage>
</organism>
<protein>
    <recommendedName>
        <fullName evidence="6">WRKY domain-containing protein</fullName>
    </recommendedName>
</protein>
<name>A0A7J8YFA6_GOSAI</name>
<feature type="non-terminal residue" evidence="7">
    <location>
        <position position="120"/>
    </location>
</feature>
<dbReference type="InterPro" id="IPR003657">
    <property type="entry name" value="WRKY_dom"/>
</dbReference>
<gene>
    <name evidence="7" type="ORF">Goari_021242</name>
</gene>
<dbReference type="EMBL" id="JABFAA010000012">
    <property type="protein sequence ID" value="MBA0697714.1"/>
    <property type="molecule type" value="Genomic_DNA"/>
</dbReference>
<comment type="subcellular location">
    <subcellularLocation>
        <location evidence="1">Nucleus</location>
    </subcellularLocation>
</comment>
<evidence type="ECO:0000256" key="2">
    <source>
        <dbReference type="ARBA" id="ARBA00023015"/>
    </source>
</evidence>
<evidence type="ECO:0000256" key="1">
    <source>
        <dbReference type="ARBA" id="ARBA00004123"/>
    </source>
</evidence>
<evidence type="ECO:0000256" key="5">
    <source>
        <dbReference type="ARBA" id="ARBA00023242"/>
    </source>
</evidence>
<keyword evidence="3" id="KW-0238">DNA-binding</keyword>
<keyword evidence="5" id="KW-0539">Nucleus</keyword>
<dbReference type="Proteomes" id="UP000593577">
    <property type="component" value="Unassembled WGS sequence"/>
</dbReference>
<dbReference type="GO" id="GO:0043565">
    <property type="term" value="F:sequence-specific DNA binding"/>
    <property type="evidence" value="ECO:0007669"/>
    <property type="project" value="InterPro"/>
</dbReference>
<dbReference type="PANTHER" id="PTHR31221">
    <property type="entry name" value="WRKY TRANSCRIPTION FACTOR PROTEIN 1-RELATED"/>
    <property type="match status" value="1"/>
</dbReference>
<proteinExistence type="predicted"/>
<dbReference type="InterPro" id="IPR036576">
    <property type="entry name" value="WRKY_dom_sf"/>
</dbReference>
<dbReference type="SUPFAM" id="SSF118290">
    <property type="entry name" value="WRKY DNA-binding domain"/>
    <property type="match status" value="1"/>
</dbReference>
<comment type="caution">
    <text evidence="7">The sequence shown here is derived from an EMBL/GenBank/DDBJ whole genome shotgun (WGS) entry which is preliminary data.</text>
</comment>
<evidence type="ECO:0000256" key="3">
    <source>
        <dbReference type="ARBA" id="ARBA00023125"/>
    </source>
</evidence>
<accession>A0A7J8YFA6</accession>
<dbReference type="GO" id="GO:0003700">
    <property type="term" value="F:DNA-binding transcription factor activity"/>
    <property type="evidence" value="ECO:0007669"/>
    <property type="project" value="InterPro"/>
</dbReference>
<keyword evidence="4" id="KW-0804">Transcription</keyword>
<evidence type="ECO:0000256" key="4">
    <source>
        <dbReference type="ARBA" id="ARBA00023163"/>
    </source>
</evidence>
<dbReference type="PROSITE" id="PS50811">
    <property type="entry name" value="WRKY"/>
    <property type="match status" value="1"/>
</dbReference>
<reference evidence="7 8" key="1">
    <citation type="journal article" date="2019" name="Genome Biol. Evol.">
        <title>Insights into the evolution of the New World diploid cottons (Gossypium, subgenus Houzingenia) based on genome sequencing.</title>
        <authorList>
            <person name="Grover C.E."/>
            <person name="Arick M.A. 2nd"/>
            <person name="Thrash A."/>
            <person name="Conover J.L."/>
            <person name="Sanders W.S."/>
            <person name="Peterson D.G."/>
            <person name="Frelichowski J.E."/>
            <person name="Scheffler J.A."/>
            <person name="Scheffler B.E."/>
            <person name="Wendel J.F."/>
        </authorList>
    </citation>
    <scope>NUCLEOTIDE SEQUENCE [LARGE SCALE GENOMIC DNA]</scope>
    <source>
        <strain evidence="7">185</strain>
        <tissue evidence="7">Leaf</tissue>
    </source>
</reference>
<dbReference type="Gene3D" id="2.20.25.80">
    <property type="entry name" value="WRKY domain"/>
    <property type="match status" value="1"/>
</dbReference>
<dbReference type="AlphaFoldDB" id="A0A7J8YFA6"/>
<evidence type="ECO:0000313" key="8">
    <source>
        <dbReference type="Proteomes" id="UP000593577"/>
    </source>
</evidence>
<sequence length="120" mass="13490">MFFPISSPASSAAYDPLTTNIMAPTSPHVFNNFHGNSSNGLMDLKTDQKLVKKAAEVKEPVDQNGSFVGSETDYHLKSSAATDKKKEKMIRKPRYAFQTRSEVDILEDGYRWRKYGQKAV</sequence>
<keyword evidence="8" id="KW-1185">Reference proteome</keyword>
<dbReference type="PANTHER" id="PTHR31221:SF83">
    <property type="entry name" value="WRKY TRANSCRIPTION FACTOR 75-RELATED"/>
    <property type="match status" value="1"/>
</dbReference>